<protein>
    <recommendedName>
        <fullName evidence="4">CTNNB1 binding N-teminal domain-containing protein</fullName>
    </recommendedName>
</protein>
<gene>
    <name evidence="2" type="ORF">AVEN_233084_1</name>
</gene>
<evidence type="ECO:0000313" key="2">
    <source>
        <dbReference type="EMBL" id="GBM76481.1"/>
    </source>
</evidence>
<evidence type="ECO:0000313" key="3">
    <source>
        <dbReference type="Proteomes" id="UP000499080"/>
    </source>
</evidence>
<dbReference type="OrthoDB" id="2307332at2759"/>
<dbReference type="InterPro" id="IPR027397">
    <property type="entry name" value="Catenin-bd_sf"/>
</dbReference>
<dbReference type="AlphaFoldDB" id="A0A4Y2IFJ0"/>
<evidence type="ECO:0000256" key="1">
    <source>
        <dbReference type="SAM" id="MobiDB-lite"/>
    </source>
</evidence>
<name>A0A4Y2IFJ0_ARAVE</name>
<accession>A0A4Y2IFJ0</accession>
<reference evidence="2 3" key="1">
    <citation type="journal article" date="2019" name="Sci. Rep.">
        <title>Orb-weaving spider Araneus ventricosus genome elucidates the spidroin gene catalogue.</title>
        <authorList>
            <person name="Kono N."/>
            <person name="Nakamura H."/>
            <person name="Ohtoshi R."/>
            <person name="Moran D.A.P."/>
            <person name="Shinohara A."/>
            <person name="Yoshida Y."/>
            <person name="Fujiwara M."/>
            <person name="Mori M."/>
            <person name="Tomita M."/>
            <person name="Arakawa K."/>
        </authorList>
    </citation>
    <scope>NUCLEOTIDE SEQUENCE [LARGE SCALE GENOMIC DNA]</scope>
</reference>
<feature type="region of interest" description="Disordered" evidence="1">
    <location>
        <begin position="1"/>
        <end position="34"/>
    </location>
</feature>
<sequence length="162" mass="18195">MPHASDVSPDDEVKVYQVEGEGEDEERSSAENLKEVKTSLVTEVVEEEEQHRKNVPNFIPSSKPSRSLAEPISPHLPGKHFEYLPPTFGYVVSPYHPHPNGPYGAISMPINRRKLELLWAVVDNTLVTVSEDYLSLRAPSLIELPQSFFFTPASIFGPLSRR</sequence>
<dbReference type="GO" id="GO:0009887">
    <property type="term" value="P:animal organ morphogenesis"/>
    <property type="evidence" value="ECO:0007669"/>
    <property type="project" value="UniProtKB-ARBA"/>
</dbReference>
<dbReference type="Gene3D" id="4.10.900.10">
    <property type="entry name" value="TCF3-CBD (Catenin binding domain)"/>
    <property type="match status" value="1"/>
</dbReference>
<feature type="region of interest" description="Disordered" evidence="1">
    <location>
        <begin position="46"/>
        <end position="71"/>
    </location>
</feature>
<organism evidence="2 3">
    <name type="scientific">Araneus ventricosus</name>
    <name type="common">Orbweaver spider</name>
    <name type="synonym">Epeira ventricosa</name>
    <dbReference type="NCBI Taxonomy" id="182803"/>
    <lineage>
        <taxon>Eukaryota</taxon>
        <taxon>Metazoa</taxon>
        <taxon>Ecdysozoa</taxon>
        <taxon>Arthropoda</taxon>
        <taxon>Chelicerata</taxon>
        <taxon>Arachnida</taxon>
        <taxon>Araneae</taxon>
        <taxon>Araneomorphae</taxon>
        <taxon>Entelegynae</taxon>
        <taxon>Araneoidea</taxon>
        <taxon>Araneidae</taxon>
        <taxon>Araneus</taxon>
    </lineage>
</organism>
<evidence type="ECO:0008006" key="4">
    <source>
        <dbReference type="Google" id="ProtNLM"/>
    </source>
</evidence>
<dbReference type="Proteomes" id="UP000499080">
    <property type="component" value="Unassembled WGS sequence"/>
</dbReference>
<dbReference type="EMBL" id="BGPR01002625">
    <property type="protein sequence ID" value="GBM76481.1"/>
    <property type="molecule type" value="Genomic_DNA"/>
</dbReference>
<keyword evidence="3" id="KW-1185">Reference proteome</keyword>
<proteinExistence type="predicted"/>
<comment type="caution">
    <text evidence="2">The sequence shown here is derived from an EMBL/GenBank/DDBJ whole genome shotgun (WGS) entry which is preliminary data.</text>
</comment>